<dbReference type="RefSeq" id="WP_070020551.1">
    <property type="nucleotide sequence ID" value="NZ_LJGW01000698.1"/>
</dbReference>
<dbReference type="InterPro" id="IPR000014">
    <property type="entry name" value="PAS"/>
</dbReference>
<dbReference type="Gene3D" id="3.30.450.20">
    <property type="entry name" value="PAS domain"/>
    <property type="match status" value="1"/>
</dbReference>
<comment type="caution">
    <text evidence="2">The sequence shown here is derived from an EMBL/GenBank/DDBJ whole genome shotgun (WGS) entry which is preliminary data.</text>
</comment>
<dbReference type="Proteomes" id="UP000176005">
    <property type="component" value="Unassembled WGS sequence"/>
</dbReference>
<dbReference type="CDD" id="cd00130">
    <property type="entry name" value="PAS"/>
    <property type="match status" value="1"/>
</dbReference>
<protein>
    <recommendedName>
        <fullName evidence="1">PAS domain-containing protein</fullName>
    </recommendedName>
</protein>
<dbReference type="InterPro" id="IPR029016">
    <property type="entry name" value="GAF-like_dom_sf"/>
</dbReference>
<sequence>MTGVEDFGSELSDFRRRVDELHAARSLPQAERLLSLDAALFELRHVAQVLWPRLEELAAAGRRFGHDDGHEQRLLRTLVHQLPVAVVLLDKDAVVRRMNAAATRLFGLRAGYASGRSLTGSLTHESRPLLRTQVAAVARDEGARSLRVRLLHPGETDDSALDVHGGAGGVPSGTTLRVTLTPLRTPQDARSVVLCVFQPVLDGPSGPAAADVAAVEPRPSAGPPALEEISRHAQLLDLVDDMAAALLSAEGPRRAVAERAASVLYERFADWVIVDLAGEDALHREVVLGPDEEIREALLRQDPSSVPLVREAAGKGTRTLQARAEDAGAFGWDASGSAVLVRAGVGSLVCLPLSRERHPGTPGGPGPALGALTCLRTDRGRVFELAEAGAAERMARHIALALYASVDDVTGHGGP</sequence>
<dbReference type="AlphaFoldDB" id="A0A1E7KK90"/>
<dbReference type="PROSITE" id="PS50112">
    <property type="entry name" value="PAS"/>
    <property type="match status" value="1"/>
</dbReference>
<dbReference type="Gene3D" id="3.30.450.40">
    <property type="match status" value="1"/>
</dbReference>
<evidence type="ECO:0000313" key="3">
    <source>
        <dbReference type="Proteomes" id="UP000176005"/>
    </source>
</evidence>
<dbReference type="SMART" id="SM00091">
    <property type="entry name" value="PAS"/>
    <property type="match status" value="1"/>
</dbReference>
<dbReference type="GO" id="GO:0006355">
    <property type="term" value="P:regulation of DNA-templated transcription"/>
    <property type="evidence" value="ECO:0007669"/>
    <property type="project" value="InterPro"/>
</dbReference>
<dbReference type="EMBL" id="LJGW01000698">
    <property type="protein sequence ID" value="OEV04409.1"/>
    <property type="molecule type" value="Genomic_DNA"/>
</dbReference>
<dbReference type="PATRIC" id="fig|518642.10.peg.179"/>
<dbReference type="InterPro" id="IPR035965">
    <property type="entry name" value="PAS-like_dom_sf"/>
</dbReference>
<feature type="domain" description="PAS" evidence="1">
    <location>
        <begin position="71"/>
        <end position="126"/>
    </location>
</feature>
<dbReference type="Pfam" id="PF00989">
    <property type="entry name" value="PAS"/>
    <property type="match status" value="1"/>
</dbReference>
<dbReference type="SUPFAM" id="SSF55781">
    <property type="entry name" value="GAF domain-like"/>
    <property type="match status" value="1"/>
</dbReference>
<reference evidence="2 3" key="1">
    <citation type="journal article" date="2016" name="Front. Microbiol.">
        <title>Comparative Genomics Analysis of Streptomyces Species Reveals Their Adaptation to the Marine Environment and Their Diversity at the Genomic Level.</title>
        <authorList>
            <person name="Tian X."/>
            <person name="Zhang Z."/>
            <person name="Yang T."/>
            <person name="Chen M."/>
            <person name="Li J."/>
            <person name="Chen F."/>
            <person name="Yang J."/>
            <person name="Li W."/>
            <person name="Zhang B."/>
            <person name="Zhang Z."/>
            <person name="Wu J."/>
            <person name="Zhang C."/>
            <person name="Long L."/>
            <person name="Xiao J."/>
        </authorList>
    </citation>
    <scope>NUCLEOTIDE SEQUENCE [LARGE SCALE GENOMIC DNA]</scope>
    <source>
        <strain evidence="2 3">SCSIO 10429</strain>
    </source>
</reference>
<dbReference type="SUPFAM" id="SSF55785">
    <property type="entry name" value="PYP-like sensor domain (PAS domain)"/>
    <property type="match status" value="1"/>
</dbReference>
<gene>
    <name evidence="2" type="ORF">AN218_32105</name>
</gene>
<name>A0A1E7KK90_9ACTN</name>
<organism evidence="2 3">
    <name type="scientific">Streptomyces nanshensis</name>
    <dbReference type="NCBI Taxonomy" id="518642"/>
    <lineage>
        <taxon>Bacteria</taxon>
        <taxon>Bacillati</taxon>
        <taxon>Actinomycetota</taxon>
        <taxon>Actinomycetes</taxon>
        <taxon>Kitasatosporales</taxon>
        <taxon>Streptomycetaceae</taxon>
        <taxon>Streptomyces</taxon>
    </lineage>
</organism>
<evidence type="ECO:0000313" key="2">
    <source>
        <dbReference type="EMBL" id="OEV04409.1"/>
    </source>
</evidence>
<keyword evidence="3" id="KW-1185">Reference proteome</keyword>
<dbReference type="InterPro" id="IPR013767">
    <property type="entry name" value="PAS_fold"/>
</dbReference>
<evidence type="ECO:0000259" key="1">
    <source>
        <dbReference type="PROSITE" id="PS50112"/>
    </source>
</evidence>
<proteinExistence type="predicted"/>
<accession>A0A1E7KK90</accession>